<evidence type="ECO:0000256" key="1">
    <source>
        <dbReference type="SAM" id="MobiDB-lite"/>
    </source>
</evidence>
<dbReference type="Proteomes" id="UP000239203">
    <property type="component" value="Unassembled WGS sequence"/>
</dbReference>
<name>A0A2S6GP63_9PSEU</name>
<dbReference type="RefSeq" id="WP_104479807.1">
    <property type="nucleotide sequence ID" value="NZ_CP154825.1"/>
</dbReference>
<keyword evidence="3" id="KW-1185">Reference proteome</keyword>
<dbReference type="EMBL" id="PTIX01000008">
    <property type="protein sequence ID" value="PPK67035.1"/>
    <property type="molecule type" value="Genomic_DNA"/>
</dbReference>
<evidence type="ECO:0000313" key="2">
    <source>
        <dbReference type="EMBL" id="PPK67035.1"/>
    </source>
</evidence>
<dbReference type="AlphaFoldDB" id="A0A2S6GP63"/>
<feature type="compositionally biased region" description="Basic and acidic residues" evidence="1">
    <location>
        <begin position="1"/>
        <end position="11"/>
    </location>
</feature>
<reference evidence="2 3" key="1">
    <citation type="submission" date="2018-02" db="EMBL/GenBank/DDBJ databases">
        <title>Genomic Encyclopedia of Archaeal and Bacterial Type Strains, Phase II (KMG-II): from individual species to whole genera.</title>
        <authorList>
            <person name="Goeker M."/>
        </authorList>
    </citation>
    <scope>NUCLEOTIDE SEQUENCE [LARGE SCALE GENOMIC DNA]</scope>
    <source>
        <strain evidence="2 3">YU 961-1</strain>
    </source>
</reference>
<protein>
    <submittedName>
        <fullName evidence="2">Uncharacterized protein</fullName>
    </submittedName>
</protein>
<evidence type="ECO:0000313" key="3">
    <source>
        <dbReference type="Proteomes" id="UP000239203"/>
    </source>
</evidence>
<dbReference type="OrthoDB" id="3674881at2"/>
<gene>
    <name evidence="2" type="ORF">CLV40_10832</name>
</gene>
<accession>A0A2S6GP63</accession>
<feature type="region of interest" description="Disordered" evidence="1">
    <location>
        <begin position="1"/>
        <end position="75"/>
    </location>
</feature>
<comment type="caution">
    <text evidence="2">The sequence shown here is derived from an EMBL/GenBank/DDBJ whole genome shotgun (WGS) entry which is preliminary data.</text>
</comment>
<proteinExistence type="predicted"/>
<organism evidence="2 3">
    <name type="scientific">Actinokineospora auranticolor</name>
    <dbReference type="NCBI Taxonomy" id="155976"/>
    <lineage>
        <taxon>Bacteria</taxon>
        <taxon>Bacillati</taxon>
        <taxon>Actinomycetota</taxon>
        <taxon>Actinomycetes</taxon>
        <taxon>Pseudonocardiales</taxon>
        <taxon>Pseudonocardiaceae</taxon>
        <taxon>Actinokineospora</taxon>
    </lineage>
</organism>
<feature type="compositionally biased region" description="Basic and acidic residues" evidence="1">
    <location>
        <begin position="62"/>
        <end position="75"/>
    </location>
</feature>
<sequence>MRAHEHAEEQSAGRPRRRSSSGAGHNPEVTRMLSLQNSVGNAALSADLSVQRVETDEEEQQETPRRPRRAADRERQLSQAFGIRIGPDGRGPHFTHSMLDHIEAALRNLPLEDLGPNEHLVAIELDESAEGSTSEYREDDQSVAIVRPVLMGGVRAPQWLYARMNRGNAWQRRRMDQGAMSAYPGVSRAGDRALGVRSGDREVMGGVSNALAHGNLVEWTVMHEVGHSVDVLTAWQRDLAHEERFGGWQVYDDSEALDRVAEAILAHAGLNTVNPAGHERAVTTLTSMLRPTIAATSVGGANSRLDRFLQRYQSHLDAPTFAARSATVTAFVRLALAQPWTLPDGGASVLDVNGRTFQVDPYNTWVSYLTDQRTQHALSNYQFSNPREWFAEAYAAYHDPQPGVRGRLRADVQAWFATLPRQRPTE</sequence>